<sequence>MPKLEEIYHRLEANKKRRKEINKMLKDELTHSSRYQEIVEEMQTLREEKKGIEQNVRAGNSDASDLDEIKIEIQTDQELLADMALNMYVKNETVEIKDEYDQTWYPVFKVNFKKSN</sequence>
<dbReference type="Proteomes" id="UP000231436">
    <property type="component" value="Unassembled WGS sequence"/>
</dbReference>
<accession>A0A2M8LII0</accession>
<feature type="coiled-coil region" evidence="1">
    <location>
        <begin position="8"/>
        <end position="55"/>
    </location>
</feature>
<reference evidence="3" key="1">
    <citation type="submission" date="2017-09" db="EMBL/GenBank/DDBJ databases">
        <title>Depth-based differentiation of microbial function through sediment-hosted aquifers and enrichment of novel symbionts in the deep terrestrial subsurface.</title>
        <authorList>
            <person name="Probst A.J."/>
            <person name="Ladd B."/>
            <person name="Jarett J.K."/>
            <person name="Geller-Mcgrath D.E."/>
            <person name="Sieber C.M.K."/>
            <person name="Emerson J.B."/>
            <person name="Anantharaman K."/>
            <person name="Thomas B.C."/>
            <person name="Malmstrom R."/>
            <person name="Stieglmeier M."/>
            <person name="Klingl A."/>
            <person name="Woyke T."/>
            <person name="Ryan C.M."/>
            <person name="Banfield J.F."/>
        </authorList>
    </citation>
    <scope>NUCLEOTIDE SEQUENCE [LARGE SCALE GENOMIC DNA]</scope>
</reference>
<dbReference type="AlphaFoldDB" id="A0A2M8LII0"/>
<dbReference type="EMBL" id="PFEU01000002">
    <property type="protein sequence ID" value="PJE77251.1"/>
    <property type="molecule type" value="Genomic_DNA"/>
</dbReference>
<keyword evidence="1" id="KW-0175">Coiled coil</keyword>
<comment type="caution">
    <text evidence="2">The sequence shown here is derived from an EMBL/GenBank/DDBJ whole genome shotgun (WGS) entry which is preliminary data.</text>
</comment>
<evidence type="ECO:0000313" key="2">
    <source>
        <dbReference type="EMBL" id="PJE77251.1"/>
    </source>
</evidence>
<protein>
    <submittedName>
        <fullName evidence="2">Uncharacterized protein</fullName>
    </submittedName>
</protein>
<organism evidence="2 3">
    <name type="scientific">Candidatus Uhrbacteria bacterium CG10_big_fil_rev_8_21_14_0_10_48_16</name>
    <dbReference type="NCBI Taxonomy" id="1975038"/>
    <lineage>
        <taxon>Bacteria</taxon>
        <taxon>Candidatus Uhriibacteriota</taxon>
    </lineage>
</organism>
<evidence type="ECO:0000313" key="3">
    <source>
        <dbReference type="Proteomes" id="UP000231436"/>
    </source>
</evidence>
<gene>
    <name evidence="2" type="ORF">COV05_00155</name>
</gene>
<proteinExistence type="predicted"/>
<evidence type="ECO:0000256" key="1">
    <source>
        <dbReference type="SAM" id="Coils"/>
    </source>
</evidence>
<name>A0A2M8LII0_9BACT</name>